<dbReference type="AlphaFoldDB" id="A0A255XPP7"/>
<reference evidence="2 3" key="1">
    <citation type="submission" date="2017-07" db="EMBL/GenBank/DDBJ databases">
        <title>Elstera cyanobacteriorum sp. nov., a novel bacterium isolated from cyanobacterial aggregates in a eutrophic lake.</title>
        <authorList>
            <person name="Cai H."/>
        </authorList>
    </citation>
    <scope>NUCLEOTIDE SEQUENCE [LARGE SCALE GENOMIC DNA]</scope>
    <source>
        <strain evidence="2 3">TH019</strain>
    </source>
</reference>
<dbReference type="OrthoDB" id="7362394at2"/>
<gene>
    <name evidence="2" type="ORF">CHR90_11410</name>
</gene>
<dbReference type="InterPro" id="IPR054193">
    <property type="entry name" value="DUF6898"/>
</dbReference>
<evidence type="ECO:0000259" key="1">
    <source>
        <dbReference type="Pfam" id="PF21839"/>
    </source>
</evidence>
<proteinExistence type="predicted"/>
<protein>
    <recommendedName>
        <fullName evidence="1">DUF6898 domain-containing protein</fullName>
    </recommendedName>
</protein>
<accession>A0A255XPP7</accession>
<dbReference type="EMBL" id="NOXS01000032">
    <property type="protein sequence ID" value="OYQ18851.1"/>
    <property type="molecule type" value="Genomic_DNA"/>
</dbReference>
<comment type="caution">
    <text evidence="2">The sequence shown here is derived from an EMBL/GenBank/DDBJ whole genome shotgun (WGS) entry which is preliminary data.</text>
</comment>
<keyword evidence="3" id="KW-1185">Reference proteome</keyword>
<sequence>MSAGREPFLVEIIRQGAYAKATAVDPQTGTEASIVGPAAAPDGYLMRQASQKLQRLLARRG</sequence>
<evidence type="ECO:0000313" key="2">
    <source>
        <dbReference type="EMBL" id="OYQ18851.1"/>
    </source>
</evidence>
<organism evidence="2 3">
    <name type="scientific">Elstera cyanobacteriorum</name>
    <dbReference type="NCBI Taxonomy" id="2022747"/>
    <lineage>
        <taxon>Bacteria</taxon>
        <taxon>Pseudomonadati</taxon>
        <taxon>Pseudomonadota</taxon>
        <taxon>Alphaproteobacteria</taxon>
        <taxon>Rhodospirillales</taxon>
        <taxon>Rhodospirillaceae</taxon>
        <taxon>Elstera</taxon>
    </lineage>
</organism>
<dbReference type="RefSeq" id="WP_094409115.1">
    <property type="nucleotide sequence ID" value="NZ_BMJZ01000001.1"/>
</dbReference>
<dbReference type="Pfam" id="PF21839">
    <property type="entry name" value="DUF6898"/>
    <property type="match status" value="1"/>
</dbReference>
<feature type="domain" description="DUF6898" evidence="1">
    <location>
        <begin position="8"/>
        <end position="60"/>
    </location>
</feature>
<name>A0A255XPP7_9PROT</name>
<dbReference type="Proteomes" id="UP000216361">
    <property type="component" value="Unassembled WGS sequence"/>
</dbReference>
<evidence type="ECO:0000313" key="3">
    <source>
        <dbReference type="Proteomes" id="UP000216361"/>
    </source>
</evidence>